<keyword evidence="1" id="KW-0732">Signal</keyword>
<dbReference type="STRING" id="1344003.SAMN05445060_0221"/>
<evidence type="ECO:0000256" key="1">
    <source>
        <dbReference type="SAM" id="SignalP"/>
    </source>
</evidence>
<feature type="signal peptide" evidence="1">
    <location>
        <begin position="1"/>
        <end position="22"/>
    </location>
</feature>
<keyword evidence="4" id="KW-1185">Reference proteome</keyword>
<dbReference type="InterPro" id="IPR015168">
    <property type="entry name" value="SsuA/THI5"/>
</dbReference>
<dbReference type="PROSITE" id="PS51257">
    <property type="entry name" value="PROKAR_LIPOPROTEIN"/>
    <property type="match status" value="1"/>
</dbReference>
<reference evidence="3 4" key="1">
    <citation type="submission" date="2017-01" db="EMBL/GenBank/DDBJ databases">
        <authorList>
            <person name="Mah S.A."/>
            <person name="Swanson W.J."/>
            <person name="Moy G.W."/>
            <person name="Vacquier V.D."/>
        </authorList>
    </citation>
    <scope>NUCLEOTIDE SEQUENCE [LARGE SCALE GENOMIC DNA]</scope>
    <source>
        <strain evidence="3 4">CPCC 203464</strain>
    </source>
</reference>
<protein>
    <submittedName>
        <fullName evidence="3">ABC-type nitrate/sulfonate/bicarbonate transport system, substrate-binding protein</fullName>
    </submittedName>
</protein>
<evidence type="ECO:0000259" key="2">
    <source>
        <dbReference type="Pfam" id="PF09084"/>
    </source>
</evidence>
<sequence>MRTMRTLVTALAVVLTASVLGACGNTAAADKNGVTTLRYQGWPGQVILPEVADELGFFDGKIKLNWVGNTISGPQDIQSAATGQTDFGGAFAGAVAKLVSSGAPVTAVVNYYGTDDKTIAGFYVPDNSPITKPTDLVGKKIGVNTLGGQLEADIHDQLKKDGLTQEQIKTVQLVALPAPNTEDALRKGQIDAAGLSGQFQQRAVANGGLRAVFTDLALYGPFNGGPYVFRNDLIAKNPDAVRAFTAGIAKAIEWERTTPRDQVIAKFTEIVNKRKRPNEDTSALKYWLSVGIPSKGGLQSDQDFTRWESWLQDTGAVKGSLDASKIYTNKFNPYAGQSGSTGSAQG</sequence>
<dbReference type="SUPFAM" id="SSF53850">
    <property type="entry name" value="Periplasmic binding protein-like II"/>
    <property type="match status" value="1"/>
</dbReference>
<feature type="domain" description="SsuA/THI5-like" evidence="2">
    <location>
        <begin position="51"/>
        <end position="260"/>
    </location>
</feature>
<dbReference type="PANTHER" id="PTHR30024">
    <property type="entry name" value="ALIPHATIC SULFONATES-BINDING PROTEIN-RELATED"/>
    <property type="match status" value="1"/>
</dbReference>
<accession>A0A1N7CLV0</accession>
<gene>
    <name evidence="3" type="ORF">SAMN05445060_0221</name>
</gene>
<dbReference type="Pfam" id="PF09084">
    <property type="entry name" value="NMT1"/>
    <property type="match status" value="1"/>
</dbReference>
<feature type="chain" id="PRO_5039163688" evidence="1">
    <location>
        <begin position="23"/>
        <end position="346"/>
    </location>
</feature>
<dbReference type="PANTHER" id="PTHR30024:SF2">
    <property type="entry name" value="ABC TRANSPORTER SUBSTRATE-BINDING PROTEIN"/>
    <property type="match status" value="1"/>
</dbReference>
<evidence type="ECO:0000313" key="4">
    <source>
        <dbReference type="Proteomes" id="UP000186218"/>
    </source>
</evidence>
<organism evidence="3 4">
    <name type="scientific">Williamsia sterculiae</name>
    <dbReference type="NCBI Taxonomy" id="1344003"/>
    <lineage>
        <taxon>Bacteria</taxon>
        <taxon>Bacillati</taxon>
        <taxon>Actinomycetota</taxon>
        <taxon>Actinomycetes</taxon>
        <taxon>Mycobacteriales</taxon>
        <taxon>Nocardiaceae</taxon>
        <taxon>Williamsia</taxon>
    </lineage>
</organism>
<dbReference type="AlphaFoldDB" id="A0A1N7CLV0"/>
<evidence type="ECO:0000313" key="3">
    <source>
        <dbReference type="EMBL" id="SIR64572.1"/>
    </source>
</evidence>
<proteinExistence type="predicted"/>
<dbReference type="EMBL" id="FTNT01000001">
    <property type="protein sequence ID" value="SIR64572.1"/>
    <property type="molecule type" value="Genomic_DNA"/>
</dbReference>
<dbReference type="Proteomes" id="UP000186218">
    <property type="component" value="Unassembled WGS sequence"/>
</dbReference>
<dbReference type="Gene3D" id="3.40.190.10">
    <property type="entry name" value="Periplasmic binding protein-like II"/>
    <property type="match status" value="2"/>
</dbReference>
<name>A0A1N7CLV0_9NOCA</name>